<sequence length="463" mass="53968">MTVIFDQAANEKLLSEMRDVFSRKKHIRSFINDVHTVMAEFKISPGSTQKIINELEKPELDLSKEYMYFLAKCLFKILESERFNPANYFTEADMQEIETLWEGEVEEEIKFPYTFKNAVKYSESNLTFQITAEDLYRLFENKLLHYNPNAQRTNKTKKLEGTDIEIPVPELNKKSVEEIKELFKDGKLISSMFTFNARVGSADEGIELIYDEESMSLTITEGTILDVLDGYHRLIGITAAIRQHPELKHLLKRVFKVDIYNYTQKQAREHFGQQNTINPVKKSKVAEMSQHHFSNKIVKFIQDNSLIGDYIKTNGDWINRGQNQLITFSDFKKAIERSYYKKDFSNQADILKTGRYLSAFFDAIANIYIDEFLGSIADERKRSLVNSNLFFNGYVLLAKRFQELNVSIDDLENKVKEVLKPIDFGKDNELWKELGIIDNNGNPKAPQKICDFFRDIEIEQQFN</sequence>
<dbReference type="OrthoDB" id="2399905at2"/>
<dbReference type="AlphaFoldDB" id="A0A150FAW5"/>
<dbReference type="Proteomes" id="UP000075430">
    <property type="component" value="Unassembled WGS sequence"/>
</dbReference>
<protein>
    <submittedName>
        <fullName evidence="1">Uncharacterized protein</fullName>
    </submittedName>
</protein>
<evidence type="ECO:0000313" key="1">
    <source>
        <dbReference type="EMBL" id="KXZ22370.1"/>
    </source>
</evidence>
<dbReference type="Pfam" id="PF14072">
    <property type="entry name" value="DndB"/>
    <property type="match status" value="1"/>
</dbReference>
<keyword evidence="2" id="KW-1185">Reference proteome</keyword>
<dbReference type="RefSeq" id="WP_061520713.1">
    <property type="nucleotide sequence ID" value="NZ_JARLZY010000019.1"/>
</dbReference>
<organism evidence="1 2">
    <name type="scientific">Bacillus nakamurai</name>
    <dbReference type="NCBI Taxonomy" id="1793963"/>
    <lineage>
        <taxon>Bacteria</taxon>
        <taxon>Bacillati</taxon>
        <taxon>Bacillota</taxon>
        <taxon>Bacilli</taxon>
        <taxon>Bacillales</taxon>
        <taxon>Bacillaceae</taxon>
        <taxon>Bacillus</taxon>
    </lineage>
</organism>
<accession>A0A150FAW5</accession>
<dbReference type="EMBL" id="LSBA01000005">
    <property type="protein sequence ID" value="KXZ22370.1"/>
    <property type="molecule type" value="Genomic_DNA"/>
</dbReference>
<gene>
    <name evidence="1" type="ORF">AXI58_10290</name>
</gene>
<name>A0A150FAW5_9BACI</name>
<dbReference type="InterPro" id="IPR017642">
    <property type="entry name" value="DNA_S_mod_DndB"/>
</dbReference>
<reference evidence="2" key="1">
    <citation type="submission" date="2016-02" db="EMBL/GenBank/DDBJ databases">
        <authorList>
            <person name="Dunlap C."/>
        </authorList>
    </citation>
    <scope>NUCLEOTIDE SEQUENCE [LARGE SCALE GENOMIC DNA]</scope>
    <source>
        <strain evidence="2">NRRL B-41092</strain>
    </source>
</reference>
<evidence type="ECO:0000313" key="2">
    <source>
        <dbReference type="Proteomes" id="UP000075430"/>
    </source>
</evidence>
<proteinExistence type="predicted"/>
<comment type="caution">
    <text evidence="1">The sequence shown here is derived from an EMBL/GenBank/DDBJ whole genome shotgun (WGS) entry which is preliminary data.</text>
</comment>
<dbReference type="STRING" id="1793963.AXI58_10290"/>